<keyword evidence="2" id="KW-1185">Reference proteome</keyword>
<evidence type="ECO:0000313" key="1">
    <source>
        <dbReference type="EMBL" id="EAX94369.1"/>
    </source>
</evidence>
<reference evidence="1" key="2">
    <citation type="journal article" date="2007" name="Science">
        <title>Draft genome sequence of the sexually transmitted pathogen Trichomonas vaginalis.</title>
        <authorList>
            <person name="Carlton J.M."/>
            <person name="Hirt R.P."/>
            <person name="Silva J.C."/>
            <person name="Delcher A.L."/>
            <person name="Schatz M."/>
            <person name="Zhao Q."/>
            <person name="Wortman J.R."/>
            <person name="Bidwell S.L."/>
            <person name="Alsmark U.C.M."/>
            <person name="Besteiro S."/>
            <person name="Sicheritz-Ponten T."/>
            <person name="Noel C.J."/>
            <person name="Dacks J.B."/>
            <person name="Foster P.G."/>
            <person name="Simillion C."/>
            <person name="Van de Peer Y."/>
            <person name="Miranda-Saavedra D."/>
            <person name="Barton G.J."/>
            <person name="Westrop G.D."/>
            <person name="Mueller S."/>
            <person name="Dessi D."/>
            <person name="Fiori P.L."/>
            <person name="Ren Q."/>
            <person name="Paulsen I."/>
            <person name="Zhang H."/>
            <person name="Bastida-Corcuera F.D."/>
            <person name="Simoes-Barbosa A."/>
            <person name="Brown M.T."/>
            <person name="Hayes R.D."/>
            <person name="Mukherjee M."/>
            <person name="Okumura C.Y."/>
            <person name="Schneider R."/>
            <person name="Smith A.J."/>
            <person name="Vanacova S."/>
            <person name="Villalvazo M."/>
            <person name="Haas B.J."/>
            <person name="Pertea M."/>
            <person name="Feldblyum T.V."/>
            <person name="Utterback T.R."/>
            <person name="Shu C.L."/>
            <person name="Osoegawa K."/>
            <person name="de Jong P.J."/>
            <person name="Hrdy I."/>
            <person name="Horvathova L."/>
            <person name="Zubacova Z."/>
            <person name="Dolezal P."/>
            <person name="Malik S.B."/>
            <person name="Logsdon J.M. Jr."/>
            <person name="Henze K."/>
            <person name="Gupta A."/>
            <person name="Wang C.C."/>
            <person name="Dunne R.L."/>
            <person name="Upcroft J.A."/>
            <person name="Upcroft P."/>
            <person name="White O."/>
            <person name="Salzberg S.L."/>
            <person name="Tang P."/>
            <person name="Chiu C.-H."/>
            <person name="Lee Y.-S."/>
            <person name="Embley T.M."/>
            <person name="Coombs G.H."/>
            <person name="Mottram J.C."/>
            <person name="Tachezy J."/>
            <person name="Fraser-Liggett C.M."/>
            <person name="Johnson P.J."/>
        </authorList>
    </citation>
    <scope>NUCLEOTIDE SEQUENCE [LARGE SCALE GENOMIC DNA]</scope>
    <source>
        <strain evidence="1">G3</strain>
    </source>
</reference>
<dbReference type="PANTHER" id="PTHR38934">
    <property type="entry name" value="HYPHALLY REGULATED CELL WALL PROTEIN 1"/>
    <property type="match status" value="1"/>
</dbReference>
<dbReference type="VEuPathDB" id="TrichDB:TVAGG3_0462730"/>
<organism evidence="1 2">
    <name type="scientific">Trichomonas vaginalis (strain ATCC PRA-98 / G3)</name>
    <dbReference type="NCBI Taxonomy" id="412133"/>
    <lineage>
        <taxon>Eukaryota</taxon>
        <taxon>Metamonada</taxon>
        <taxon>Parabasalia</taxon>
        <taxon>Trichomonadida</taxon>
        <taxon>Trichomonadidae</taxon>
        <taxon>Trichomonas</taxon>
    </lineage>
</organism>
<proteinExistence type="predicted"/>
<dbReference type="EMBL" id="DS113861">
    <property type="protein sequence ID" value="EAX94369.1"/>
    <property type="molecule type" value="Genomic_DNA"/>
</dbReference>
<accession>A2FL43</accession>
<dbReference type="PANTHER" id="PTHR38934:SF6">
    <property type="entry name" value="CHROMOSOME UNDETERMINED SCAFFOLD_176, WHOLE GENOME SHOTGUN SEQUENCE"/>
    <property type="match status" value="1"/>
</dbReference>
<dbReference type="AlphaFoldDB" id="A2FL43"/>
<name>A2FL43_TRIV3</name>
<dbReference type="Proteomes" id="UP000001542">
    <property type="component" value="Unassembled WGS sequence"/>
</dbReference>
<evidence type="ECO:0008006" key="3">
    <source>
        <dbReference type="Google" id="ProtNLM"/>
    </source>
</evidence>
<dbReference type="VEuPathDB" id="TrichDB:TVAG_068370"/>
<dbReference type="InParanoid" id="A2FL43"/>
<sequence length="624" mass="70848">MNYSVPHVIQAQASIPDALDFVEHTISIQIIDEYGSKSNILQKDFTLTRSHAPTLNVNSLAKKLYHFSESIYITGKVQDIDRGDIIFIHYTVDNDQYSELTHFPGNGFHQDFSGFIKVPQSNGKHSIRIKAFDQTSSTSSIIKLDFDVRREPGVDVVSPYKRYYEPNETVTVQAVVYDHIQGYHIKVYYSLDNENEQYATDTTITETMNSTIFSFDITIPNSLSDHYLVLVGRDSQGAISTNYYSHYIEINAPPVLILNKMIDEYYYKPASIEINLGIYDNKEATVYLTTDTQNEVEIFKNIESYGSIVNKVFYYTIDSSEDKTFDLKVYSKDKFNAISNFITKTIHYSASKSTPVLTVISHIQDGLPSDQAKRFSDYLKLTAKVMDSNVNNRVQLLYKFDNEETYTSYANYISDGTEKTYEVEIPSIKVNGAHNITMNALNSEGVYSRPYTFDFGVYQSPAMLFRIPPSSNYKVNDTITIVGYGVDFSIGTNLNVIFKYDNNPPELIGTVTIGNNYISNDFTIVVNNSGSSRNVPYEIYFQIENKVYSKISSYFIINAPPEITLINALKDRQTQILAKSDMGKTFSIKKKTDESFVRNIEGTENAQPFSGNIGCYSRSLCMEN</sequence>
<protein>
    <recommendedName>
        <fullName evidence="3">Bap-like</fullName>
    </recommendedName>
</protein>
<evidence type="ECO:0000313" key="2">
    <source>
        <dbReference type="Proteomes" id="UP000001542"/>
    </source>
</evidence>
<gene>
    <name evidence="1" type="ORF">TVAG_068370</name>
</gene>
<reference evidence="1" key="1">
    <citation type="submission" date="2006-10" db="EMBL/GenBank/DDBJ databases">
        <authorList>
            <person name="Amadeo P."/>
            <person name="Zhao Q."/>
            <person name="Wortman J."/>
            <person name="Fraser-Liggett C."/>
            <person name="Carlton J."/>
        </authorList>
    </citation>
    <scope>NUCLEOTIDE SEQUENCE</scope>
    <source>
        <strain evidence="1">G3</strain>
    </source>
</reference>